<keyword evidence="2" id="KW-0808">Transferase</keyword>
<dbReference type="EMBL" id="JAHDYS010000014">
    <property type="protein sequence ID" value="MBT1072886.1"/>
    <property type="molecule type" value="Genomic_DNA"/>
</dbReference>
<keyword evidence="3" id="KW-1185">Reference proteome</keyword>
<gene>
    <name evidence="2" type="ORF">KJB30_13905</name>
</gene>
<dbReference type="Gene3D" id="3.40.50.150">
    <property type="entry name" value="Vaccinia Virus protein VP39"/>
    <property type="match status" value="1"/>
</dbReference>
<dbReference type="GO" id="GO:0008168">
    <property type="term" value="F:methyltransferase activity"/>
    <property type="evidence" value="ECO:0007669"/>
    <property type="project" value="UniProtKB-KW"/>
</dbReference>
<dbReference type="InterPro" id="IPR013216">
    <property type="entry name" value="Methyltransf_11"/>
</dbReference>
<organism evidence="2 3">
    <name type="scientific">Pelotalea chapellei</name>
    <dbReference type="NCBI Taxonomy" id="44671"/>
    <lineage>
        <taxon>Bacteria</taxon>
        <taxon>Pseudomonadati</taxon>
        <taxon>Thermodesulfobacteriota</taxon>
        <taxon>Desulfuromonadia</taxon>
        <taxon>Geobacterales</taxon>
        <taxon>Geobacteraceae</taxon>
        <taxon>Pelotalea</taxon>
    </lineage>
</organism>
<sequence length="240" mass="27102">MNTPDADAINIRFYDHLWSRTRLETPERFNTWPLISSLVQNGSQRLEVGPGLRPRLPVRDSHFVDKSIAAVGRLQEQGGSAQCGDVCALPFDEGSFDLVCAFDVIEHVDNSRLAFAELSRVLKKGGTLVFSVPLHKSRWCEFDAFVGHVHRFDPQEVLAFVAENRLVLEQSAPFGMQPGNPWLLKCGMWFLRHQSRQAIFWYNRILMPLGLFFQKPLNFSDGLGDAALVDEIVCVCRRGG</sequence>
<protein>
    <submittedName>
        <fullName evidence="2">Methyltransferase domain-containing protein</fullName>
    </submittedName>
</protein>
<accession>A0ABS5UBM3</accession>
<dbReference type="CDD" id="cd02440">
    <property type="entry name" value="AdoMet_MTases"/>
    <property type="match status" value="1"/>
</dbReference>
<evidence type="ECO:0000313" key="2">
    <source>
        <dbReference type="EMBL" id="MBT1072886.1"/>
    </source>
</evidence>
<reference evidence="2 3" key="1">
    <citation type="submission" date="2021-05" db="EMBL/GenBank/DDBJ databases">
        <title>The draft genome of Geobacter chapellei DSM 13688.</title>
        <authorList>
            <person name="Xu Z."/>
            <person name="Masuda Y."/>
            <person name="Itoh H."/>
            <person name="Senoo K."/>
        </authorList>
    </citation>
    <scope>NUCLEOTIDE SEQUENCE [LARGE SCALE GENOMIC DNA]</scope>
    <source>
        <strain evidence="2 3">DSM 13688</strain>
    </source>
</reference>
<keyword evidence="2" id="KW-0489">Methyltransferase</keyword>
<dbReference type="RefSeq" id="WP_214300355.1">
    <property type="nucleotide sequence ID" value="NZ_JAHDYS010000014.1"/>
</dbReference>
<evidence type="ECO:0000313" key="3">
    <source>
        <dbReference type="Proteomes" id="UP000784128"/>
    </source>
</evidence>
<dbReference type="InterPro" id="IPR029063">
    <property type="entry name" value="SAM-dependent_MTases_sf"/>
</dbReference>
<dbReference type="Proteomes" id="UP000784128">
    <property type="component" value="Unassembled WGS sequence"/>
</dbReference>
<feature type="domain" description="Methyltransferase type 11" evidence="1">
    <location>
        <begin position="71"/>
        <end position="130"/>
    </location>
</feature>
<dbReference type="GO" id="GO:0032259">
    <property type="term" value="P:methylation"/>
    <property type="evidence" value="ECO:0007669"/>
    <property type="project" value="UniProtKB-KW"/>
</dbReference>
<dbReference type="Pfam" id="PF08241">
    <property type="entry name" value="Methyltransf_11"/>
    <property type="match status" value="1"/>
</dbReference>
<comment type="caution">
    <text evidence="2">The sequence shown here is derived from an EMBL/GenBank/DDBJ whole genome shotgun (WGS) entry which is preliminary data.</text>
</comment>
<dbReference type="SUPFAM" id="SSF53335">
    <property type="entry name" value="S-adenosyl-L-methionine-dependent methyltransferases"/>
    <property type="match status" value="1"/>
</dbReference>
<evidence type="ECO:0000259" key="1">
    <source>
        <dbReference type="Pfam" id="PF08241"/>
    </source>
</evidence>
<name>A0ABS5UBM3_9BACT</name>
<proteinExistence type="predicted"/>